<accession>A0A9W8P048</accession>
<dbReference type="Proteomes" id="UP001142393">
    <property type="component" value="Unassembled WGS sequence"/>
</dbReference>
<protein>
    <recommendedName>
        <fullName evidence="4">Alpha-type protein kinase domain-containing protein</fullName>
    </recommendedName>
</protein>
<dbReference type="InterPro" id="IPR011009">
    <property type="entry name" value="Kinase-like_dom_sf"/>
</dbReference>
<dbReference type="InterPro" id="IPR004166">
    <property type="entry name" value="a-kinase_dom"/>
</dbReference>
<keyword evidence="3" id="KW-0418">Kinase</keyword>
<gene>
    <name evidence="5" type="ORF">DFH05DRAFT_1460448</name>
</gene>
<keyword evidence="2" id="KW-0808">Transferase</keyword>
<evidence type="ECO:0000256" key="1">
    <source>
        <dbReference type="ARBA" id="ARBA00022527"/>
    </source>
</evidence>
<dbReference type="Gene3D" id="3.20.200.10">
    <property type="entry name" value="MHCK/EF2 kinase"/>
    <property type="match status" value="1"/>
</dbReference>
<evidence type="ECO:0000256" key="2">
    <source>
        <dbReference type="ARBA" id="ARBA00022679"/>
    </source>
</evidence>
<dbReference type="GO" id="GO:0004674">
    <property type="term" value="F:protein serine/threonine kinase activity"/>
    <property type="evidence" value="ECO:0007669"/>
    <property type="project" value="UniProtKB-KW"/>
</dbReference>
<evidence type="ECO:0000256" key="3">
    <source>
        <dbReference type="ARBA" id="ARBA00022777"/>
    </source>
</evidence>
<dbReference type="AlphaFoldDB" id="A0A9W8P048"/>
<evidence type="ECO:0000313" key="5">
    <source>
        <dbReference type="EMBL" id="KAJ3744335.1"/>
    </source>
</evidence>
<dbReference type="SUPFAM" id="SSF56112">
    <property type="entry name" value="Protein kinase-like (PK-like)"/>
    <property type="match status" value="1"/>
</dbReference>
<name>A0A9W8P048_9AGAR</name>
<reference evidence="5 6" key="1">
    <citation type="journal article" date="2023" name="Proc. Natl. Acad. Sci. U.S.A.">
        <title>A global phylogenomic analysis of the shiitake genus Lentinula.</title>
        <authorList>
            <person name="Sierra-Patev S."/>
            <person name="Min B."/>
            <person name="Naranjo-Ortiz M."/>
            <person name="Looney B."/>
            <person name="Konkel Z."/>
            <person name="Slot J.C."/>
            <person name="Sakamoto Y."/>
            <person name="Steenwyk J.L."/>
            <person name="Rokas A."/>
            <person name="Carro J."/>
            <person name="Camarero S."/>
            <person name="Ferreira P."/>
            <person name="Molpeceres G."/>
            <person name="Ruiz-Duenas F.J."/>
            <person name="Serrano A."/>
            <person name="Henrissat B."/>
            <person name="Drula E."/>
            <person name="Hughes K.W."/>
            <person name="Mata J.L."/>
            <person name="Ishikawa N.K."/>
            <person name="Vargas-Isla R."/>
            <person name="Ushijima S."/>
            <person name="Smith C.A."/>
            <person name="Donoghue J."/>
            <person name="Ahrendt S."/>
            <person name="Andreopoulos W."/>
            <person name="He G."/>
            <person name="LaButti K."/>
            <person name="Lipzen A."/>
            <person name="Ng V."/>
            <person name="Riley R."/>
            <person name="Sandor L."/>
            <person name="Barry K."/>
            <person name="Martinez A.T."/>
            <person name="Xiao Y."/>
            <person name="Gibbons J.G."/>
            <person name="Terashima K."/>
            <person name="Grigoriev I.V."/>
            <person name="Hibbett D."/>
        </authorList>
    </citation>
    <scope>NUCLEOTIDE SEQUENCE [LARGE SCALE GENOMIC DNA]</scope>
    <source>
        <strain evidence="5 6">TFB7810</strain>
    </source>
</reference>
<dbReference type="EMBL" id="JANVFU010000007">
    <property type="protein sequence ID" value="KAJ3744335.1"/>
    <property type="molecule type" value="Genomic_DNA"/>
</dbReference>
<dbReference type="GO" id="GO:0005524">
    <property type="term" value="F:ATP binding"/>
    <property type="evidence" value="ECO:0007669"/>
    <property type="project" value="InterPro"/>
</dbReference>
<feature type="domain" description="Alpha-type protein kinase" evidence="4">
    <location>
        <begin position="121"/>
        <end position="177"/>
    </location>
</feature>
<keyword evidence="1" id="KW-0723">Serine/threonine-protein kinase</keyword>
<evidence type="ECO:0000259" key="4">
    <source>
        <dbReference type="Pfam" id="PF02816"/>
    </source>
</evidence>
<sequence length="211" mass="22971">MIIIDSKEWAAKRFWNVGDGDHLVSPNRNHSEIVNEVIRLCQLGRLLSAFMDQAKESQVSISTDLKVTDFRVAFEDPGQNGPSPASGVSDLVYTGLDPTKQYITWLLEPMRPKALATTKWSVFADLQTTRSGGVTGSGDYVLFDIMTHTLAGQSGVGDHGLEGIQKFCDMHVCSNKCKNLGLSPISRTLAAENSDCGDSDNDSDSQNKTSL</sequence>
<organism evidence="5 6">
    <name type="scientific">Lentinula detonsa</name>
    <dbReference type="NCBI Taxonomy" id="2804962"/>
    <lineage>
        <taxon>Eukaryota</taxon>
        <taxon>Fungi</taxon>
        <taxon>Dikarya</taxon>
        <taxon>Basidiomycota</taxon>
        <taxon>Agaricomycotina</taxon>
        <taxon>Agaricomycetes</taxon>
        <taxon>Agaricomycetidae</taxon>
        <taxon>Agaricales</taxon>
        <taxon>Marasmiineae</taxon>
        <taxon>Omphalotaceae</taxon>
        <taxon>Lentinula</taxon>
    </lineage>
</organism>
<dbReference type="Pfam" id="PF02816">
    <property type="entry name" value="Alpha_kinase"/>
    <property type="match status" value="1"/>
</dbReference>
<keyword evidence="6" id="KW-1185">Reference proteome</keyword>
<comment type="caution">
    <text evidence="5">The sequence shown here is derived from an EMBL/GenBank/DDBJ whole genome shotgun (WGS) entry which is preliminary data.</text>
</comment>
<evidence type="ECO:0000313" key="6">
    <source>
        <dbReference type="Proteomes" id="UP001142393"/>
    </source>
</evidence>
<proteinExistence type="predicted"/>